<name>A0AAN9FYE4_9CAEN</name>
<proteinExistence type="inferred from homology"/>
<dbReference type="EMBL" id="JBAMIC010004047">
    <property type="protein sequence ID" value="KAK7088832.1"/>
    <property type="molecule type" value="Genomic_DNA"/>
</dbReference>
<keyword evidence="2" id="KW-0812">Transmembrane</keyword>
<accession>A0AAN9FYE4</accession>
<dbReference type="AlphaFoldDB" id="A0AAN9FYE4"/>
<keyword evidence="2" id="KW-1133">Transmembrane helix</keyword>
<feature type="transmembrane region" description="Helical" evidence="2">
    <location>
        <begin position="12"/>
        <end position="31"/>
    </location>
</feature>
<dbReference type="Gene3D" id="3.40.50.300">
    <property type="entry name" value="P-loop containing nucleotide triphosphate hydrolases"/>
    <property type="match status" value="1"/>
</dbReference>
<dbReference type="InterPro" id="IPR027417">
    <property type="entry name" value="P-loop_NTPase"/>
</dbReference>
<comment type="similarity">
    <text evidence="1">Belongs to the WSCD family.</text>
</comment>
<evidence type="ECO:0000313" key="4">
    <source>
        <dbReference type="Proteomes" id="UP001374579"/>
    </source>
</evidence>
<comment type="caution">
    <text evidence="3">The sequence shown here is derived from an EMBL/GenBank/DDBJ whole genome shotgun (WGS) entry which is preliminary data.</text>
</comment>
<dbReference type="SUPFAM" id="SSF52540">
    <property type="entry name" value="P-loop containing nucleoside triphosphate hydrolases"/>
    <property type="match status" value="1"/>
</dbReference>
<evidence type="ECO:0000256" key="1">
    <source>
        <dbReference type="ARBA" id="ARBA00010236"/>
    </source>
</evidence>
<dbReference type="InterPro" id="IPR051589">
    <property type="entry name" value="Sialate-O-sulfotransferase"/>
</dbReference>
<dbReference type="Proteomes" id="UP001374579">
    <property type="component" value="Unassembled WGS sequence"/>
</dbReference>
<dbReference type="PANTHER" id="PTHR45964:SF5">
    <property type="entry name" value="WSCD FAMILY MEMBER CG9164"/>
    <property type="match status" value="1"/>
</dbReference>
<reference evidence="3 4" key="1">
    <citation type="submission" date="2024-02" db="EMBL/GenBank/DDBJ databases">
        <title>Chromosome-scale genome assembly of the rough periwinkle Littorina saxatilis.</title>
        <authorList>
            <person name="De Jode A."/>
            <person name="Faria R."/>
            <person name="Formenti G."/>
            <person name="Sims Y."/>
            <person name="Smith T.P."/>
            <person name="Tracey A."/>
            <person name="Wood J.M.D."/>
            <person name="Zagrodzka Z.B."/>
            <person name="Johannesson K."/>
            <person name="Butlin R.K."/>
            <person name="Leder E.H."/>
        </authorList>
    </citation>
    <scope>NUCLEOTIDE SEQUENCE [LARGE SCALE GENOMIC DNA]</scope>
    <source>
        <strain evidence="3">Snail1</strain>
        <tissue evidence="3">Muscle</tissue>
    </source>
</reference>
<evidence type="ECO:0008006" key="5">
    <source>
        <dbReference type="Google" id="ProtNLM"/>
    </source>
</evidence>
<keyword evidence="4" id="KW-1185">Reference proteome</keyword>
<evidence type="ECO:0000313" key="3">
    <source>
        <dbReference type="EMBL" id="KAK7088832.1"/>
    </source>
</evidence>
<evidence type="ECO:0000256" key="2">
    <source>
        <dbReference type="SAM" id="Phobius"/>
    </source>
</evidence>
<protein>
    <recommendedName>
        <fullName evidence="5">Sulfotransferase</fullName>
    </recommendedName>
</protein>
<organism evidence="3 4">
    <name type="scientific">Littorina saxatilis</name>
    <dbReference type="NCBI Taxonomy" id="31220"/>
    <lineage>
        <taxon>Eukaryota</taxon>
        <taxon>Metazoa</taxon>
        <taxon>Spiralia</taxon>
        <taxon>Lophotrochozoa</taxon>
        <taxon>Mollusca</taxon>
        <taxon>Gastropoda</taxon>
        <taxon>Caenogastropoda</taxon>
        <taxon>Littorinimorpha</taxon>
        <taxon>Littorinoidea</taxon>
        <taxon>Littorinidae</taxon>
        <taxon>Littorina</taxon>
    </lineage>
</organism>
<dbReference type="PANTHER" id="PTHR45964">
    <property type="entry name" value="WSCD FAMILY MEMBER CG9164"/>
    <property type="match status" value="1"/>
</dbReference>
<keyword evidence="2" id="KW-0472">Membrane</keyword>
<sequence length="313" mass="35476">MILSTGRLDARRTLPVTLLVIVVIGGTLLLYTRPAVLTPASRQLIKSIFPSPNLVASHEHETDKQKTNSLGSTPCKRNLSFSSVPLPLTALASVQGSGNTWVRHLLHQLTGIYTGSVYSDRQTVSRGFLGEGVRDGTVVAIKTHRVEKEHPYDRAILIIRNPYDAIFAEFNRQGSRSHVGVAPFRAYIQRWNSFTTNFQRRWLTFHEEWMTFKKPLLLIVYENLVVSLPEHLQKMAEFIKHPSLKINISCALADSTGHFRRVDKMASFKDEVLSADLVKTMNSNIKAVQKMFRKKFPKVAEAMSSWLKNARNY</sequence>
<gene>
    <name evidence="3" type="ORF">V1264_024648</name>
</gene>